<evidence type="ECO:0000256" key="1">
    <source>
        <dbReference type="ARBA" id="ARBA00004123"/>
    </source>
</evidence>
<proteinExistence type="predicted"/>
<feature type="compositionally biased region" description="Polar residues" evidence="8">
    <location>
        <begin position="303"/>
        <end position="333"/>
    </location>
</feature>
<dbReference type="PRINTS" id="PR00024">
    <property type="entry name" value="HOMEOBOX"/>
</dbReference>
<evidence type="ECO:0000256" key="4">
    <source>
        <dbReference type="ARBA" id="ARBA00023155"/>
    </source>
</evidence>
<dbReference type="Pfam" id="PF00046">
    <property type="entry name" value="Homeodomain"/>
    <property type="match status" value="1"/>
</dbReference>
<dbReference type="InterPro" id="IPR050609">
    <property type="entry name" value="Antp_homeobox_Deformed_sf"/>
</dbReference>
<comment type="subcellular location">
    <subcellularLocation>
        <location evidence="1 6 7">Nucleus</location>
    </subcellularLocation>
</comment>
<dbReference type="GO" id="GO:0000978">
    <property type="term" value="F:RNA polymerase II cis-regulatory region sequence-specific DNA binding"/>
    <property type="evidence" value="ECO:0007669"/>
    <property type="project" value="TreeGrafter"/>
</dbReference>
<keyword evidence="3 6" id="KW-0238">DNA-binding</keyword>
<dbReference type="SUPFAM" id="SSF46689">
    <property type="entry name" value="Homeodomain-like"/>
    <property type="match status" value="1"/>
</dbReference>
<dbReference type="GO" id="GO:0005654">
    <property type="term" value="C:nucleoplasm"/>
    <property type="evidence" value="ECO:0007669"/>
    <property type="project" value="TreeGrafter"/>
</dbReference>
<dbReference type="InterPro" id="IPR020479">
    <property type="entry name" value="HD_metazoa"/>
</dbReference>
<evidence type="ECO:0000256" key="7">
    <source>
        <dbReference type="RuleBase" id="RU000682"/>
    </source>
</evidence>
<dbReference type="EMBL" id="GEEE01009015">
    <property type="protein sequence ID" value="JAP54210.1"/>
    <property type="molecule type" value="Transcribed_RNA"/>
</dbReference>
<evidence type="ECO:0000259" key="9">
    <source>
        <dbReference type="PROSITE" id="PS50071"/>
    </source>
</evidence>
<feature type="compositionally biased region" description="Polar residues" evidence="8">
    <location>
        <begin position="367"/>
        <end position="384"/>
    </location>
</feature>
<dbReference type="PANTHER" id="PTHR45771:SF6">
    <property type="entry name" value="HOMEOTIC PROTEIN SEX COMBS REDUCED"/>
    <property type="match status" value="1"/>
</dbReference>
<keyword evidence="5 6" id="KW-0539">Nucleus</keyword>
<dbReference type="InterPro" id="IPR001827">
    <property type="entry name" value="Homeobox_Antennapedia_CS"/>
</dbReference>
<dbReference type="FunFam" id="1.10.10.60:FF:000176">
    <property type="entry name" value="pancreas/duodenum homeobox protein 1"/>
    <property type="match status" value="1"/>
</dbReference>
<accession>A0A0X3PSV0</accession>
<feature type="region of interest" description="Disordered" evidence="8">
    <location>
        <begin position="287"/>
        <end position="346"/>
    </location>
</feature>
<feature type="compositionally biased region" description="Polar residues" evidence="8">
    <location>
        <begin position="782"/>
        <end position="795"/>
    </location>
</feature>
<name>A0A0X3PSV0_SCHSO</name>
<dbReference type="InterPro" id="IPR017970">
    <property type="entry name" value="Homeobox_CS"/>
</dbReference>
<feature type="region of interest" description="Disordered" evidence="8">
    <location>
        <begin position="771"/>
        <end position="823"/>
    </location>
</feature>
<evidence type="ECO:0000313" key="10">
    <source>
        <dbReference type="EMBL" id="JAP54210.1"/>
    </source>
</evidence>
<feature type="region of interest" description="Disordered" evidence="8">
    <location>
        <begin position="409"/>
        <end position="512"/>
    </location>
</feature>
<feature type="region of interest" description="Disordered" evidence="8">
    <location>
        <begin position="848"/>
        <end position="873"/>
    </location>
</feature>
<feature type="region of interest" description="Disordered" evidence="8">
    <location>
        <begin position="712"/>
        <end position="751"/>
    </location>
</feature>
<gene>
    <name evidence="10" type="primary">HXB4A</name>
    <name evidence="10" type="ORF">TR105136</name>
</gene>
<evidence type="ECO:0000256" key="6">
    <source>
        <dbReference type="PROSITE-ProRule" id="PRU00108"/>
    </source>
</evidence>
<protein>
    <submittedName>
        <fullName evidence="10">Homeobox protein Hox-B4a</fullName>
    </submittedName>
</protein>
<feature type="compositionally biased region" description="Polar residues" evidence="8">
    <location>
        <begin position="734"/>
        <end position="745"/>
    </location>
</feature>
<evidence type="ECO:0000256" key="3">
    <source>
        <dbReference type="ARBA" id="ARBA00023125"/>
    </source>
</evidence>
<dbReference type="GO" id="GO:0009952">
    <property type="term" value="P:anterior/posterior pattern specification"/>
    <property type="evidence" value="ECO:0007669"/>
    <property type="project" value="TreeGrafter"/>
</dbReference>
<reference evidence="10" key="1">
    <citation type="submission" date="2016-01" db="EMBL/GenBank/DDBJ databases">
        <title>Reference transcriptome for the parasite Schistocephalus solidus: insights into the molecular evolution of parasitism.</title>
        <authorList>
            <person name="Hebert F.O."/>
            <person name="Grambauer S."/>
            <person name="Barber I."/>
            <person name="Landry C.R."/>
            <person name="Aubin-Horth N."/>
        </authorList>
    </citation>
    <scope>NUCLEOTIDE SEQUENCE</scope>
</reference>
<dbReference type="AlphaFoldDB" id="A0A0X3PSV0"/>
<keyword evidence="4 6" id="KW-0371">Homeobox</keyword>
<dbReference type="InterPro" id="IPR001356">
    <property type="entry name" value="HD"/>
</dbReference>
<feature type="domain" description="Homeobox" evidence="9">
    <location>
        <begin position="507"/>
        <end position="567"/>
    </location>
</feature>
<dbReference type="PANTHER" id="PTHR45771">
    <property type="entry name" value="HOMEOTIC PROTEIN DEFORMED"/>
    <property type="match status" value="1"/>
</dbReference>
<evidence type="ECO:0000256" key="2">
    <source>
        <dbReference type="ARBA" id="ARBA00022473"/>
    </source>
</evidence>
<sequence length="873" mass="95817">METEGDLHRRTANIVTACTGTSPTAFSFAPHHLTSLEGMLESSAIDLPFPRSRNEHRLEESRLHYYQSPVIHPGQVTCYAEASPDGLQKISPVNFSNQGDKTLLNFESRSLGTMQNESVSTFEGCRRPAPVVKIEYFPTERNEHQAALNCSPLLSCTEEQTELIPRINCLKRSPNGMAMSSGLYSSQFVRSPSSSSSCVRQLDYLHTHMDSYVAPPILSPEPQAFVKMANPLLDERQDADRDNLAYRDKLHACDLTSGLPGSVTVAVPTSVTLAAALDRKSALSQSVPLTYPGDYQTKAPMRPQTQSVPSSRTPLTQSHLSSSPQKASFSSNAYAGPLDSESSPTDVSKLHRVSSCSTASVVGPLAITSTPNNGSCKSTGPLNNSASTTTVGIPTTTAVIYPWMKRVHSKGSVTQTPVKTKRHGSAGANKGENAKNRKRASGTDDEVQSSVNSRRSLSDSEKQGTDGNACGSIGSAHQGSDDSDAASGVDGHNGADDLGMDIGGSSGDSKRTRTAYTRQQILELEKEFHYNKYLTRKRRLEIAHTLNLSERQIKIWFQNRRMKWKKEHCLPGNKQRLSETPLLTLPTQNFHMRNPDSLASMHFGPLNPFDMATNGADLVRSNRFLSLGLPKYIPTKSPPDQGIPKRLCHLSDAKFTSDNSTLMELCGTPGDLLLNPDFSWDGSAQKDGQFKQSHLTAGEYDRCYHPIAQTHLSGPRFLSAPPPQPPQQQQQPPTAQSTFTQASPNTFPPGNFYSGLLTNWPMNSITSVAPIPPTPPLKPTSHLRSGSGELSSTVSYEKDHYTHLNRPSPPLPQHQQQQQQQQHTFFIHKSNLRSPLQLPRMQQHFASEEELDIPRMDPNLPELGLKKQCPVDK</sequence>
<dbReference type="PROSITE" id="PS00027">
    <property type="entry name" value="HOMEOBOX_1"/>
    <property type="match status" value="1"/>
</dbReference>
<dbReference type="Gene3D" id="1.10.10.60">
    <property type="entry name" value="Homeodomain-like"/>
    <property type="match status" value="1"/>
</dbReference>
<organism evidence="10">
    <name type="scientific">Schistocephalus solidus</name>
    <name type="common">Tapeworm</name>
    <dbReference type="NCBI Taxonomy" id="70667"/>
    <lineage>
        <taxon>Eukaryota</taxon>
        <taxon>Metazoa</taxon>
        <taxon>Spiralia</taxon>
        <taxon>Lophotrochozoa</taxon>
        <taxon>Platyhelminthes</taxon>
        <taxon>Cestoda</taxon>
        <taxon>Eucestoda</taxon>
        <taxon>Diphyllobothriidea</taxon>
        <taxon>Diphyllobothriidae</taxon>
        <taxon>Schistocephalus</taxon>
    </lineage>
</organism>
<feature type="DNA-binding region" description="Homeobox" evidence="6">
    <location>
        <begin position="509"/>
        <end position="568"/>
    </location>
</feature>
<dbReference type="PROSITE" id="PS50071">
    <property type="entry name" value="HOMEOBOX_2"/>
    <property type="match status" value="1"/>
</dbReference>
<evidence type="ECO:0000256" key="5">
    <source>
        <dbReference type="ARBA" id="ARBA00023242"/>
    </source>
</evidence>
<feature type="compositionally biased region" description="Low complexity" evidence="8">
    <location>
        <begin position="813"/>
        <end position="823"/>
    </location>
</feature>
<dbReference type="CDD" id="cd00086">
    <property type="entry name" value="homeodomain"/>
    <property type="match status" value="1"/>
</dbReference>
<dbReference type="GO" id="GO:0045944">
    <property type="term" value="P:positive regulation of transcription by RNA polymerase II"/>
    <property type="evidence" value="ECO:0007669"/>
    <property type="project" value="TreeGrafter"/>
</dbReference>
<keyword evidence="2" id="KW-0217">Developmental protein</keyword>
<dbReference type="GO" id="GO:0048513">
    <property type="term" value="P:animal organ development"/>
    <property type="evidence" value="ECO:0007669"/>
    <property type="project" value="UniProtKB-ARBA"/>
</dbReference>
<evidence type="ECO:0000256" key="8">
    <source>
        <dbReference type="SAM" id="MobiDB-lite"/>
    </source>
</evidence>
<dbReference type="PROSITE" id="PS00032">
    <property type="entry name" value="ANTENNAPEDIA"/>
    <property type="match status" value="1"/>
</dbReference>
<dbReference type="InterPro" id="IPR009057">
    <property type="entry name" value="Homeodomain-like_sf"/>
</dbReference>
<dbReference type="GO" id="GO:0000981">
    <property type="term" value="F:DNA-binding transcription factor activity, RNA polymerase II-specific"/>
    <property type="evidence" value="ECO:0007669"/>
    <property type="project" value="InterPro"/>
</dbReference>
<feature type="region of interest" description="Disordered" evidence="8">
    <location>
        <begin position="367"/>
        <end position="390"/>
    </location>
</feature>
<dbReference type="SMART" id="SM00389">
    <property type="entry name" value="HOX"/>
    <property type="match status" value="1"/>
</dbReference>